<name>A0ACC0G0P9_9ERIC</name>
<comment type="caution">
    <text evidence="1">The sequence shown here is derived from an EMBL/GenBank/DDBJ whole genome shotgun (WGS) entry which is preliminary data.</text>
</comment>
<sequence length="124" mass="13758">MRLDEGLFQAQRIEIQSLQKERTTSTSETASFTQDGNTGARKMRRYTSAMPLNVVSSAGSRPRIEANHVILDEIREINQRLIDTGVDISDEDVDPTADGCFACEKAMKELLSSAISFFVALDQT</sequence>
<keyword evidence="2" id="KW-1185">Reference proteome</keyword>
<gene>
    <name evidence="1" type="ORF">LOK49_LG11G00413</name>
</gene>
<dbReference type="Proteomes" id="UP001060215">
    <property type="component" value="Chromosome 12"/>
</dbReference>
<dbReference type="EMBL" id="CM045769">
    <property type="protein sequence ID" value="KAI7994610.1"/>
    <property type="molecule type" value="Genomic_DNA"/>
</dbReference>
<accession>A0ACC0G0P9</accession>
<evidence type="ECO:0000313" key="1">
    <source>
        <dbReference type="EMBL" id="KAI7994610.1"/>
    </source>
</evidence>
<reference evidence="1 2" key="1">
    <citation type="journal article" date="2022" name="Plant J.">
        <title>Chromosome-level genome of Camellia lanceoleosa provides a valuable resource for understanding genome evolution and self-incompatibility.</title>
        <authorList>
            <person name="Gong W."/>
            <person name="Xiao S."/>
            <person name="Wang L."/>
            <person name="Liao Z."/>
            <person name="Chang Y."/>
            <person name="Mo W."/>
            <person name="Hu G."/>
            <person name="Li W."/>
            <person name="Zhao G."/>
            <person name="Zhu H."/>
            <person name="Hu X."/>
            <person name="Ji K."/>
            <person name="Xiang X."/>
            <person name="Song Q."/>
            <person name="Yuan D."/>
            <person name="Jin S."/>
            <person name="Zhang L."/>
        </authorList>
    </citation>
    <scope>NUCLEOTIDE SEQUENCE [LARGE SCALE GENOMIC DNA]</scope>
    <source>
        <strain evidence="1">SQ_2022a</strain>
    </source>
</reference>
<evidence type="ECO:0000313" key="2">
    <source>
        <dbReference type="Proteomes" id="UP001060215"/>
    </source>
</evidence>
<proteinExistence type="predicted"/>
<protein>
    <submittedName>
        <fullName evidence="1">Mediator of RNA polymerase II transcription subunit 15a</fullName>
    </submittedName>
</protein>
<organism evidence="1 2">
    <name type="scientific">Camellia lanceoleosa</name>
    <dbReference type="NCBI Taxonomy" id="1840588"/>
    <lineage>
        <taxon>Eukaryota</taxon>
        <taxon>Viridiplantae</taxon>
        <taxon>Streptophyta</taxon>
        <taxon>Embryophyta</taxon>
        <taxon>Tracheophyta</taxon>
        <taxon>Spermatophyta</taxon>
        <taxon>Magnoliopsida</taxon>
        <taxon>eudicotyledons</taxon>
        <taxon>Gunneridae</taxon>
        <taxon>Pentapetalae</taxon>
        <taxon>asterids</taxon>
        <taxon>Ericales</taxon>
        <taxon>Theaceae</taxon>
        <taxon>Camellia</taxon>
    </lineage>
</organism>